<evidence type="ECO:0000259" key="2">
    <source>
        <dbReference type="Pfam" id="PF03372"/>
    </source>
</evidence>
<keyword evidence="1" id="KW-0472">Membrane</keyword>
<dbReference type="PANTHER" id="PTHR14859:SF15">
    <property type="entry name" value="ENDONUCLEASE_EXONUCLEASE_PHOSPHATASE DOMAIN-CONTAINING PROTEIN"/>
    <property type="match status" value="1"/>
</dbReference>
<keyword evidence="3" id="KW-0540">Nuclease</keyword>
<dbReference type="Gene3D" id="3.60.10.10">
    <property type="entry name" value="Endonuclease/exonuclease/phosphatase"/>
    <property type="match status" value="1"/>
</dbReference>
<evidence type="ECO:0000256" key="1">
    <source>
        <dbReference type="SAM" id="Phobius"/>
    </source>
</evidence>
<dbReference type="InterPro" id="IPR036691">
    <property type="entry name" value="Endo/exonu/phosph_ase_sf"/>
</dbReference>
<feature type="transmembrane region" description="Helical" evidence="1">
    <location>
        <begin position="29"/>
        <end position="52"/>
    </location>
</feature>
<dbReference type="InterPro" id="IPR005135">
    <property type="entry name" value="Endo/exonuclease/phosphatase"/>
</dbReference>
<gene>
    <name evidence="3" type="ORF">KK062_04335</name>
</gene>
<dbReference type="GO" id="GO:0016020">
    <property type="term" value="C:membrane"/>
    <property type="evidence" value="ECO:0007669"/>
    <property type="project" value="GOC"/>
</dbReference>
<sequence length="369" mass="42645">MKYINFVVAIIFAFIYYSVKIPPTEKFNLWLCTFAIPVVFVINIVLFLLYAVLRRVSAIFYLLPLLFNLQFVTETYGVKRLYRAETTCSQDTTAAFSLLSYNVSGLKKPEHANMHTFGSKDDKDSATYKLRQWILENDYDVQCYQEFFDHTQNSYFKTIEAIKKKGYYYFFSKNAGANGDAVGLLTVSRFPIVNKGNILISDNGFNRVIYTDIKIGPDTVRVINVHLESMRMKKDNPLYTDDRDAQKHRVKVILHKLKDGVFERSKQVEEVLAVIDTSSHPVVCAGDFNELPYSYTYHSLRKELKNSFEEKGKGFGFSYNGNTLQFLRIDNQFFSSGLDVVDFETRQDVTYSDHFPLAGKYALCREQPE</sequence>
<protein>
    <submittedName>
        <fullName evidence="3">Endonuclease/exonuclease/phosphatase family protein</fullName>
    </submittedName>
</protein>
<feature type="domain" description="Endonuclease/exonuclease/phosphatase" evidence="2">
    <location>
        <begin position="99"/>
        <end position="354"/>
    </location>
</feature>
<feature type="transmembrane region" description="Helical" evidence="1">
    <location>
        <begin position="6"/>
        <end position="22"/>
    </location>
</feature>
<reference evidence="3 4" key="1">
    <citation type="submission" date="2021-05" db="EMBL/GenBank/DDBJ databases">
        <title>A Polyphasic approach of four new species of the genus Ohtaekwangia: Ohtaekwangia histidinii sp. nov., Ohtaekwangia cretensis sp. nov., Ohtaekwangia indiensis sp. nov., Ohtaekwangia reichenbachii sp. nov. from diverse environment.</title>
        <authorList>
            <person name="Octaviana S."/>
        </authorList>
    </citation>
    <scope>NUCLEOTIDE SEQUENCE [LARGE SCALE GENOMIC DNA]</scope>
    <source>
        <strain evidence="3 4">PWU5</strain>
    </source>
</reference>
<organism evidence="3 4">
    <name type="scientific">Dawidia cretensis</name>
    <dbReference type="NCBI Taxonomy" id="2782350"/>
    <lineage>
        <taxon>Bacteria</taxon>
        <taxon>Pseudomonadati</taxon>
        <taxon>Bacteroidota</taxon>
        <taxon>Cytophagia</taxon>
        <taxon>Cytophagales</taxon>
        <taxon>Chryseotaleaceae</taxon>
        <taxon>Dawidia</taxon>
    </lineage>
</organism>
<dbReference type="InterPro" id="IPR051916">
    <property type="entry name" value="GPI-anchor_lipid_remodeler"/>
</dbReference>
<keyword evidence="3" id="KW-0378">Hydrolase</keyword>
<keyword evidence="3" id="KW-0255">Endonuclease</keyword>
<dbReference type="CDD" id="cd09084">
    <property type="entry name" value="EEP-2"/>
    <property type="match status" value="1"/>
</dbReference>
<dbReference type="EMBL" id="JAHESE010000002">
    <property type="protein sequence ID" value="MBT1707433.1"/>
    <property type="molecule type" value="Genomic_DNA"/>
</dbReference>
<keyword evidence="4" id="KW-1185">Reference proteome</keyword>
<dbReference type="AlphaFoldDB" id="A0AAP2DWD9"/>
<dbReference type="PANTHER" id="PTHR14859">
    <property type="entry name" value="CALCOFLUOR WHITE HYPERSENSITIVE PROTEIN PRECURSOR"/>
    <property type="match status" value="1"/>
</dbReference>
<dbReference type="Proteomes" id="UP001319080">
    <property type="component" value="Unassembled WGS sequence"/>
</dbReference>
<feature type="transmembrane region" description="Helical" evidence="1">
    <location>
        <begin position="58"/>
        <end position="77"/>
    </location>
</feature>
<dbReference type="GO" id="GO:0006506">
    <property type="term" value="P:GPI anchor biosynthetic process"/>
    <property type="evidence" value="ECO:0007669"/>
    <property type="project" value="TreeGrafter"/>
</dbReference>
<dbReference type="RefSeq" id="WP_254083022.1">
    <property type="nucleotide sequence ID" value="NZ_JAHESE010000002.1"/>
</dbReference>
<keyword evidence="1" id="KW-1133">Transmembrane helix</keyword>
<dbReference type="GO" id="GO:0004519">
    <property type="term" value="F:endonuclease activity"/>
    <property type="evidence" value="ECO:0007669"/>
    <property type="project" value="UniProtKB-KW"/>
</dbReference>
<evidence type="ECO:0000313" key="4">
    <source>
        <dbReference type="Proteomes" id="UP001319080"/>
    </source>
</evidence>
<keyword evidence="1" id="KW-0812">Transmembrane</keyword>
<proteinExistence type="predicted"/>
<evidence type="ECO:0000313" key="3">
    <source>
        <dbReference type="EMBL" id="MBT1707433.1"/>
    </source>
</evidence>
<name>A0AAP2DWD9_9BACT</name>
<dbReference type="Pfam" id="PF03372">
    <property type="entry name" value="Exo_endo_phos"/>
    <property type="match status" value="1"/>
</dbReference>
<comment type="caution">
    <text evidence="3">The sequence shown here is derived from an EMBL/GenBank/DDBJ whole genome shotgun (WGS) entry which is preliminary data.</text>
</comment>
<dbReference type="SUPFAM" id="SSF56219">
    <property type="entry name" value="DNase I-like"/>
    <property type="match status" value="1"/>
</dbReference>
<accession>A0AAP2DWD9</accession>